<keyword evidence="1" id="KW-0812">Transmembrane</keyword>
<dbReference type="PANTHER" id="PTHR14859">
    <property type="entry name" value="CALCOFLUOR WHITE HYPERSENSITIVE PROTEIN PRECURSOR"/>
    <property type="match status" value="1"/>
</dbReference>
<dbReference type="Proteomes" id="UP000322940">
    <property type="component" value="Unassembled WGS sequence"/>
</dbReference>
<reference evidence="5" key="1">
    <citation type="submission" date="2017-04" db="EMBL/GenBank/DDBJ databases">
        <title>Function of individual gut microbiota members based on whole genome sequencing of pure cultures obtained from chicken caecum.</title>
        <authorList>
            <person name="Medvecky M."/>
            <person name="Cejkova D."/>
            <person name="Polansky O."/>
            <person name="Karasova D."/>
            <person name="Kubasova T."/>
            <person name="Cizek A."/>
            <person name="Rychlik I."/>
        </authorList>
    </citation>
    <scope>NUCLEOTIDE SEQUENCE [LARGE SCALE GENOMIC DNA]</scope>
    <source>
        <strain evidence="5">An90</strain>
    </source>
</reference>
<dbReference type="RefSeq" id="WP_087402546.1">
    <property type="nucleotide sequence ID" value="NZ_BAAFKZ010000012.1"/>
</dbReference>
<dbReference type="eggNOG" id="COG3021">
    <property type="taxonomic scope" value="Bacteria"/>
</dbReference>
<keyword evidence="1" id="KW-1133">Transmembrane helix</keyword>
<keyword evidence="3" id="KW-0540">Nuclease</keyword>
<dbReference type="Proteomes" id="UP000195772">
    <property type="component" value="Unassembled WGS sequence"/>
</dbReference>
<dbReference type="InterPro" id="IPR051916">
    <property type="entry name" value="GPI-anchor_lipid_remodeler"/>
</dbReference>
<dbReference type="GO" id="GO:0004527">
    <property type="term" value="F:exonuclease activity"/>
    <property type="evidence" value="ECO:0007669"/>
    <property type="project" value="UniProtKB-KW"/>
</dbReference>
<dbReference type="GO" id="GO:0004519">
    <property type="term" value="F:endonuclease activity"/>
    <property type="evidence" value="ECO:0007669"/>
    <property type="project" value="UniProtKB-KW"/>
</dbReference>
<gene>
    <name evidence="4" type="ORF">B5G41_08450</name>
    <name evidence="3" type="ORF">F2Y10_00130</name>
</gene>
<dbReference type="CDD" id="cd09084">
    <property type="entry name" value="EEP-2"/>
    <property type="match status" value="1"/>
</dbReference>
<dbReference type="OrthoDB" id="635146at2"/>
<sequence length="348" mass="38814">MGRKAVSILFYGISVVLTGLLLVAAVLCRYASSVSPGEGGFWATLALLMPVVLLANVVALVWWTVRRKWIVLLMPLVALVLNLGYISAMVQLPDFKDSGDPHDIRIATLNVNGFRRLGSMPATARAIAGMMNREQVDVLCLQEFMDSREFPADSIGKVFAPRMPYFLHEGSAALVSRYPVLDHKYVRFADTSNDYLRADLLVGGDTVRLFAVHLQTSGIAQLRHRFRKDYDRDAPVEQILGELEHNSSIRAGQVGEIRAEMDASPYPVILAGDFNDTPSSYTYRTMKGDMTDGFRDSGSGYGGTFRYLGGVLRIDYIFYDDAFEGIRYYMPPEDVSDHKAVVAELRFR</sequence>
<dbReference type="InterPro" id="IPR036691">
    <property type="entry name" value="Endo/exonu/phosph_ase_sf"/>
</dbReference>
<accession>A0A1Y3QU78</accession>
<feature type="transmembrane region" description="Helical" evidence="1">
    <location>
        <begin position="6"/>
        <end position="28"/>
    </location>
</feature>
<organism evidence="4 5">
    <name type="scientific">Alistipes onderdonkii</name>
    <dbReference type="NCBI Taxonomy" id="328813"/>
    <lineage>
        <taxon>Bacteria</taxon>
        <taxon>Pseudomonadati</taxon>
        <taxon>Bacteroidota</taxon>
        <taxon>Bacteroidia</taxon>
        <taxon>Bacteroidales</taxon>
        <taxon>Rikenellaceae</taxon>
        <taxon>Alistipes</taxon>
    </lineage>
</organism>
<feature type="transmembrane region" description="Helical" evidence="1">
    <location>
        <begin position="40"/>
        <end position="63"/>
    </location>
</feature>
<dbReference type="EMBL" id="NFHB01000005">
    <property type="protein sequence ID" value="OUN03241.1"/>
    <property type="molecule type" value="Genomic_DNA"/>
</dbReference>
<evidence type="ECO:0000313" key="4">
    <source>
        <dbReference type="EMBL" id="OUN03241.1"/>
    </source>
</evidence>
<comment type="caution">
    <text evidence="4">The sequence shown here is derived from an EMBL/GenBank/DDBJ whole genome shotgun (WGS) entry which is preliminary data.</text>
</comment>
<keyword evidence="1" id="KW-0472">Membrane</keyword>
<dbReference type="PANTHER" id="PTHR14859:SF15">
    <property type="entry name" value="ENDONUCLEASE_EXONUCLEASE_PHOSPHATASE DOMAIN-CONTAINING PROTEIN"/>
    <property type="match status" value="1"/>
</dbReference>
<dbReference type="GO" id="GO:0006506">
    <property type="term" value="P:GPI anchor biosynthetic process"/>
    <property type="evidence" value="ECO:0007669"/>
    <property type="project" value="TreeGrafter"/>
</dbReference>
<dbReference type="Pfam" id="PF03372">
    <property type="entry name" value="Exo_endo_phos"/>
    <property type="match status" value="1"/>
</dbReference>
<keyword evidence="4" id="KW-0255">Endonuclease</keyword>
<evidence type="ECO:0000313" key="5">
    <source>
        <dbReference type="Proteomes" id="UP000195772"/>
    </source>
</evidence>
<dbReference type="AlphaFoldDB" id="A0A1Y3QU78"/>
<feature type="domain" description="Endonuclease/exonuclease/phosphatase" evidence="2">
    <location>
        <begin position="107"/>
        <end position="338"/>
    </location>
</feature>
<evidence type="ECO:0000313" key="6">
    <source>
        <dbReference type="Proteomes" id="UP000322940"/>
    </source>
</evidence>
<protein>
    <submittedName>
        <fullName evidence="3 4">Endonuclease</fullName>
    </submittedName>
</protein>
<evidence type="ECO:0000313" key="3">
    <source>
        <dbReference type="EMBL" id="KAA2380945.1"/>
    </source>
</evidence>
<keyword evidence="3" id="KW-0378">Hydrolase</keyword>
<keyword evidence="3" id="KW-0269">Exonuclease</keyword>
<dbReference type="SUPFAM" id="SSF56219">
    <property type="entry name" value="DNase I-like"/>
    <property type="match status" value="1"/>
</dbReference>
<proteinExistence type="predicted"/>
<feature type="transmembrane region" description="Helical" evidence="1">
    <location>
        <begin position="69"/>
        <end position="88"/>
    </location>
</feature>
<dbReference type="Gene3D" id="3.60.10.10">
    <property type="entry name" value="Endonuclease/exonuclease/phosphatase"/>
    <property type="match status" value="1"/>
</dbReference>
<evidence type="ECO:0000256" key="1">
    <source>
        <dbReference type="SAM" id="Phobius"/>
    </source>
</evidence>
<dbReference type="EMBL" id="VVXH01000001">
    <property type="protein sequence ID" value="KAA2380945.1"/>
    <property type="molecule type" value="Genomic_DNA"/>
</dbReference>
<reference evidence="3 6" key="3">
    <citation type="journal article" date="2019" name="Nat. Med.">
        <title>A library of human gut bacterial isolates paired with longitudinal multiomics data enables mechanistic microbiome research.</title>
        <authorList>
            <person name="Poyet M."/>
            <person name="Groussin M."/>
            <person name="Gibbons S.M."/>
            <person name="Avila-Pacheco J."/>
            <person name="Jiang X."/>
            <person name="Kearney S.M."/>
            <person name="Perrotta A.R."/>
            <person name="Berdy B."/>
            <person name="Zhao S."/>
            <person name="Lieberman T.D."/>
            <person name="Swanson P.K."/>
            <person name="Smith M."/>
            <person name="Roesemann S."/>
            <person name="Alexander J.E."/>
            <person name="Rich S.A."/>
            <person name="Livny J."/>
            <person name="Vlamakis H."/>
            <person name="Clish C."/>
            <person name="Bullock K."/>
            <person name="Deik A."/>
            <person name="Scott J."/>
            <person name="Pierce K.A."/>
            <person name="Xavier R.J."/>
            <person name="Alm E.J."/>
        </authorList>
    </citation>
    <scope>NUCLEOTIDE SEQUENCE [LARGE SCALE GENOMIC DNA]</scope>
    <source>
        <strain evidence="3 6">BIOML-A266</strain>
    </source>
</reference>
<dbReference type="GO" id="GO:0016020">
    <property type="term" value="C:membrane"/>
    <property type="evidence" value="ECO:0007669"/>
    <property type="project" value="GOC"/>
</dbReference>
<reference evidence="4" key="2">
    <citation type="journal article" date="2018" name="BMC Genomics">
        <title>Whole genome sequencing and function prediction of 133 gut anaerobes isolated from chicken caecum in pure cultures.</title>
        <authorList>
            <person name="Medvecky M."/>
            <person name="Cejkova D."/>
            <person name="Polansky O."/>
            <person name="Karasova D."/>
            <person name="Kubasova T."/>
            <person name="Cizek A."/>
            <person name="Rychlik I."/>
        </authorList>
    </citation>
    <scope>NUCLEOTIDE SEQUENCE</scope>
    <source>
        <strain evidence="4">An90</strain>
    </source>
</reference>
<dbReference type="InterPro" id="IPR005135">
    <property type="entry name" value="Endo/exonuclease/phosphatase"/>
</dbReference>
<evidence type="ECO:0000259" key="2">
    <source>
        <dbReference type="Pfam" id="PF03372"/>
    </source>
</evidence>
<name>A0A1Y3QU78_9BACT</name>